<dbReference type="InterPro" id="IPR027417">
    <property type="entry name" value="P-loop_NTPase"/>
</dbReference>
<dbReference type="Gene3D" id="3.40.50.300">
    <property type="entry name" value="P-loop containing nucleotide triphosphate hydrolases"/>
    <property type="match status" value="1"/>
</dbReference>
<dbReference type="AlphaFoldDB" id="E3HNQ0"/>
<dbReference type="HOGENOM" id="CLU_2393095_0_0_4"/>
<evidence type="ECO:0000313" key="1">
    <source>
        <dbReference type="EMBL" id="ADP17089.1"/>
    </source>
</evidence>
<gene>
    <name evidence="1" type="ordered locus">AXYL_03769</name>
</gene>
<dbReference type="EMBL" id="CP002287">
    <property type="protein sequence ID" value="ADP17089.1"/>
    <property type="molecule type" value="Genomic_DNA"/>
</dbReference>
<dbReference type="STRING" id="762376.AXYL_03769"/>
<dbReference type="KEGG" id="axy:AXYL_03769"/>
<evidence type="ECO:0000313" key="2">
    <source>
        <dbReference type="Proteomes" id="UP000006876"/>
    </source>
</evidence>
<sequence length="93" mass="10357">MIQGVILIEASAEVITNRLRKRGDLTWQHSEIEVFAQKELEHAEDVCAQLGISLVRLRSPTSLEMKTALAALMAKMQIKQEHQTTPPSQSGFA</sequence>
<reference evidence="1 2" key="1">
    <citation type="journal article" date="2011" name="J. Bacteriol.">
        <title>Complete genome sequence of the haloaromatic acid-degrading bacterium Achromobacter xylosoxidans A8.</title>
        <authorList>
            <person name="Strnad H."/>
            <person name="Ridl J."/>
            <person name="Paces J."/>
            <person name="Kolar M."/>
            <person name="Vlcek C."/>
            <person name="Paces V."/>
        </authorList>
    </citation>
    <scope>NUCLEOTIDE SEQUENCE [LARGE SCALE GENOMIC DNA]</scope>
    <source>
        <strain evidence="1 2">A8</strain>
    </source>
</reference>
<protein>
    <submittedName>
        <fullName evidence="1">Uncharacterized protein</fullName>
    </submittedName>
</protein>
<dbReference type="Proteomes" id="UP000006876">
    <property type="component" value="Chromosome"/>
</dbReference>
<proteinExistence type="predicted"/>
<accession>E3HNQ0</accession>
<name>E3HNQ0_ACHXA</name>
<organism evidence="1 2">
    <name type="scientific">Achromobacter xylosoxidans (strain A8)</name>
    <dbReference type="NCBI Taxonomy" id="762376"/>
    <lineage>
        <taxon>Bacteria</taxon>
        <taxon>Pseudomonadati</taxon>
        <taxon>Pseudomonadota</taxon>
        <taxon>Betaproteobacteria</taxon>
        <taxon>Burkholderiales</taxon>
        <taxon>Alcaligenaceae</taxon>
        <taxon>Achromobacter</taxon>
    </lineage>
</organism>